<evidence type="ECO:0000313" key="8">
    <source>
        <dbReference type="EMBL" id="QGU05947.1"/>
    </source>
</evidence>
<evidence type="ECO:0000256" key="3">
    <source>
        <dbReference type="ARBA" id="ARBA00022692"/>
    </source>
</evidence>
<feature type="domain" description="Major facilitator superfamily (MFS) profile" evidence="7">
    <location>
        <begin position="9"/>
        <end position="401"/>
    </location>
</feature>
<feature type="transmembrane region" description="Helical" evidence="6">
    <location>
        <begin position="282"/>
        <end position="304"/>
    </location>
</feature>
<accession>A0A6B8W1R7</accession>
<protein>
    <submittedName>
        <fullName evidence="8">Enterobactin exporter EntS</fullName>
    </submittedName>
</protein>
<feature type="transmembrane region" description="Helical" evidence="6">
    <location>
        <begin position="12"/>
        <end position="36"/>
    </location>
</feature>
<gene>
    <name evidence="8" type="ORF">CETAM_13610</name>
</gene>
<dbReference type="GO" id="GO:0005886">
    <property type="term" value="C:plasma membrane"/>
    <property type="evidence" value="ECO:0007669"/>
    <property type="project" value="UniProtKB-SubCell"/>
</dbReference>
<dbReference type="PANTHER" id="PTHR23513:SF6">
    <property type="entry name" value="MAJOR FACILITATOR SUPERFAMILY ASSOCIATED DOMAIN-CONTAINING PROTEIN"/>
    <property type="match status" value="1"/>
</dbReference>
<dbReference type="InterPro" id="IPR020846">
    <property type="entry name" value="MFS_dom"/>
</dbReference>
<dbReference type="Pfam" id="PF07690">
    <property type="entry name" value="MFS_1"/>
    <property type="match status" value="1"/>
</dbReference>
<dbReference type="KEGG" id="ccoe:CETAM_13610"/>
<evidence type="ECO:0000313" key="9">
    <source>
        <dbReference type="Proteomes" id="UP000425178"/>
    </source>
</evidence>
<evidence type="ECO:0000256" key="6">
    <source>
        <dbReference type="SAM" id="Phobius"/>
    </source>
</evidence>
<keyword evidence="9" id="KW-1185">Reference proteome</keyword>
<keyword evidence="2" id="KW-1003">Cell membrane</keyword>
<feature type="transmembrane region" description="Helical" evidence="6">
    <location>
        <begin position="218"/>
        <end position="240"/>
    </location>
</feature>
<dbReference type="InterPro" id="IPR011701">
    <property type="entry name" value="MFS"/>
</dbReference>
<evidence type="ECO:0000256" key="2">
    <source>
        <dbReference type="ARBA" id="ARBA00022475"/>
    </source>
</evidence>
<dbReference type="PANTHER" id="PTHR23513">
    <property type="entry name" value="INTEGRAL MEMBRANE EFFLUX PROTEIN-RELATED"/>
    <property type="match status" value="1"/>
</dbReference>
<dbReference type="SUPFAM" id="SSF103473">
    <property type="entry name" value="MFS general substrate transporter"/>
    <property type="match status" value="1"/>
</dbReference>
<evidence type="ECO:0000256" key="5">
    <source>
        <dbReference type="ARBA" id="ARBA00023136"/>
    </source>
</evidence>
<feature type="transmembrane region" description="Helical" evidence="6">
    <location>
        <begin position="372"/>
        <end position="395"/>
    </location>
</feature>
<proteinExistence type="predicted"/>
<feature type="transmembrane region" description="Helical" evidence="6">
    <location>
        <begin position="310"/>
        <end position="335"/>
    </location>
</feature>
<feature type="transmembrane region" description="Helical" evidence="6">
    <location>
        <begin position="42"/>
        <end position="65"/>
    </location>
</feature>
<feature type="transmembrane region" description="Helical" evidence="6">
    <location>
        <begin position="347"/>
        <end position="366"/>
    </location>
</feature>
<evidence type="ECO:0000259" key="7">
    <source>
        <dbReference type="PROSITE" id="PS50850"/>
    </source>
</evidence>
<feature type="transmembrane region" description="Helical" evidence="6">
    <location>
        <begin position="252"/>
        <end position="273"/>
    </location>
</feature>
<dbReference type="AlphaFoldDB" id="A0A6B8W1R7"/>
<geneLocation type="plasmid" evidence="8 9">
    <name>pCETAM</name>
</geneLocation>
<dbReference type="Gene3D" id="1.20.1250.20">
    <property type="entry name" value="MFS general substrate transporter like domains"/>
    <property type="match status" value="2"/>
</dbReference>
<dbReference type="PROSITE" id="PS50850">
    <property type="entry name" value="MFS"/>
    <property type="match status" value="1"/>
</dbReference>
<dbReference type="RefSeq" id="WP_156229571.1">
    <property type="nucleotide sequence ID" value="NZ_CP046454.1"/>
</dbReference>
<keyword evidence="5 6" id="KW-0472">Membrane</keyword>
<dbReference type="InterPro" id="IPR036259">
    <property type="entry name" value="MFS_trans_sf"/>
</dbReference>
<reference evidence="8 9" key="1">
    <citation type="journal article" date="2021" name="Int. J. Syst. Evol. Microbiol.">
        <title>Classification of three corynebacterial strains isolated from a small paddock in North Rhine-Westphalia: proposal of &lt;i&gt;Corynebacterium kalinowskii&lt;/i&gt; sp. nov., &lt;i&gt;Corynebacterium comes&lt;/i&gt; sp. nov. and &lt;i&gt;Corynebacterium occultum&lt;/i&gt; sp. nov.</title>
        <authorList>
            <person name="Schaffert L."/>
            <person name="Ruwe M."/>
            <person name="Milse J."/>
            <person name="Hanuschka K."/>
            <person name="Ortseifen V."/>
            <person name="Droste J."/>
            <person name="Brandt D."/>
            <person name="Schl L."/>
            <person name="Kutter Y."/>
            <person name="Vinke S."/>
            <person name="Vieh P."/>
            <person name="Jacob L."/>
            <person name="L N.C."/>
            <person name="Schulte-Berndt E."/>
            <person name="Hain C."/>
            <person name="Linder M."/>
            <person name="Schmidt P."/>
            <person name="Wollenschl L."/>
            <person name="Luttermann T."/>
            <person name="Thieme E."/>
            <person name="Hassa J."/>
            <person name="Haak M."/>
            <person name="Wittchen M."/>
            <person name="Mentz A."/>
            <person name="Persicke M."/>
            <person name="Busche T."/>
            <person name="R C."/>
        </authorList>
    </citation>
    <scope>NUCLEOTIDE SEQUENCE [LARGE SCALE GENOMIC DNA]</scope>
    <source>
        <strain evidence="8 9">2019</strain>
    </source>
</reference>
<evidence type="ECO:0000256" key="4">
    <source>
        <dbReference type="ARBA" id="ARBA00022989"/>
    </source>
</evidence>
<dbReference type="CDD" id="cd06173">
    <property type="entry name" value="MFS_MefA_like"/>
    <property type="match status" value="1"/>
</dbReference>
<keyword evidence="8" id="KW-0614">Plasmid</keyword>
<dbReference type="Proteomes" id="UP000425178">
    <property type="component" value="Plasmid pCETAM"/>
</dbReference>
<keyword evidence="3 6" id="KW-0812">Transmembrane</keyword>
<name>A0A6B8W1R7_9CORY</name>
<evidence type="ECO:0000256" key="1">
    <source>
        <dbReference type="ARBA" id="ARBA00004651"/>
    </source>
</evidence>
<organism evidence="8 9">
    <name type="scientific">Corynebacterium comes</name>
    <dbReference type="NCBI Taxonomy" id="2675218"/>
    <lineage>
        <taxon>Bacteria</taxon>
        <taxon>Bacillati</taxon>
        <taxon>Actinomycetota</taxon>
        <taxon>Actinomycetes</taxon>
        <taxon>Mycobacteriales</taxon>
        <taxon>Corynebacteriaceae</taxon>
        <taxon>Corynebacterium</taxon>
    </lineage>
</organism>
<comment type="subcellular location">
    <subcellularLocation>
        <location evidence="1">Cell membrane</location>
        <topology evidence="1">Multi-pass membrane protein</topology>
    </subcellularLocation>
</comment>
<feature type="transmembrane region" description="Helical" evidence="6">
    <location>
        <begin position="101"/>
        <end position="122"/>
    </location>
</feature>
<keyword evidence="4 6" id="KW-1133">Transmembrane helix</keyword>
<sequence>MIEVLRNPSYAKLFSAQIIALVGTGLLTVALGLLAFDIAGGNAGVVLGTALTIKMIAYVTVSPVMSALTARLRRKPVLVSSDLLRMVVALALPMVDQAWQIYVLIFILQSASATFTPAFQAVIPEVLPDERHYTRALSLSRLAYDLESLLSPVIAAALLTVMVYNNLFLGTALGFLTSTVLVLVTRFPAVPPTEPVPFMDRLTLGARIFWRTPQLRSLLAMNLVVAAASAMVIVNTVVLVQGYLQRSEADVALLLAAYGAGSMIIALVVPWLLDQVADERPVMLPGAILLPVGLVSVAAAIALPTGPGQWAGLLLVWLALGAATSLVLTPSARLLRRASTEDNRPAVFAAQFSLSHACFLLTYPAAGALGAWLGLSVTALILAGLGLLGTVWAVVAWGPNPRPTPTHPSITTRR</sequence>
<dbReference type="EMBL" id="CP046454">
    <property type="protein sequence ID" value="QGU05947.1"/>
    <property type="molecule type" value="Genomic_DNA"/>
</dbReference>
<dbReference type="GO" id="GO:0022857">
    <property type="term" value="F:transmembrane transporter activity"/>
    <property type="evidence" value="ECO:0007669"/>
    <property type="project" value="InterPro"/>
</dbReference>